<dbReference type="CDD" id="cd02440">
    <property type="entry name" value="AdoMet_MTases"/>
    <property type="match status" value="1"/>
</dbReference>
<keyword evidence="2" id="KW-0808">Transferase</keyword>
<dbReference type="GO" id="GO:0032259">
    <property type="term" value="P:methylation"/>
    <property type="evidence" value="ECO:0007669"/>
    <property type="project" value="UniProtKB-KW"/>
</dbReference>
<keyword evidence="2" id="KW-0489">Methyltransferase</keyword>
<feature type="domain" description="Methyltransferase type 11" evidence="1">
    <location>
        <begin position="51"/>
        <end position="148"/>
    </location>
</feature>
<protein>
    <submittedName>
        <fullName evidence="2">Methyltransferase type 11</fullName>
    </submittedName>
</protein>
<dbReference type="Proteomes" id="UP000009047">
    <property type="component" value="Chromosome"/>
</dbReference>
<sequence>MTSILSRFIDSTAKRPQGKWARQYYGEPKSHMKAFAQTMEALAPRPDDAHLEIGCGGGYFLGMIQPKVARVAAIDHSPEMVEVARRANHDAVAAGLAEIVQGDAERLPWPDDSFTCSANTSMWFFLEHPERVLAELRRVLKPGGRLVITTIRRSWFNRLVWALYGLRLYSNRQMARMLGDSGFCEIEVVSKGLMGQIVTARKPAASVQGQDKANHARP</sequence>
<name>E1QIR7_DESB2</name>
<dbReference type="PANTHER" id="PTHR43591:SF24">
    <property type="entry name" value="2-METHOXY-6-POLYPRENYL-1,4-BENZOQUINOL METHYLASE, MITOCHONDRIAL"/>
    <property type="match status" value="1"/>
</dbReference>
<evidence type="ECO:0000313" key="3">
    <source>
        <dbReference type="Proteomes" id="UP000009047"/>
    </source>
</evidence>
<proteinExistence type="predicted"/>
<organism evidence="2 3">
    <name type="scientific">Desulfarculus baarsii (strain ATCC 33931 / DSM 2075 / LMG 7858 / VKM B-1802 / 2st14)</name>
    <dbReference type="NCBI Taxonomy" id="644282"/>
    <lineage>
        <taxon>Bacteria</taxon>
        <taxon>Pseudomonadati</taxon>
        <taxon>Thermodesulfobacteriota</taxon>
        <taxon>Desulfarculia</taxon>
        <taxon>Desulfarculales</taxon>
        <taxon>Desulfarculaceae</taxon>
        <taxon>Desulfarculus</taxon>
    </lineage>
</organism>
<dbReference type="KEGG" id="dbr:Deba_1122"/>
<dbReference type="SUPFAM" id="SSF53335">
    <property type="entry name" value="S-adenosyl-L-methionine-dependent methyltransferases"/>
    <property type="match status" value="1"/>
</dbReference>
<evidence type="ECO:0000259" key="1">
    <source>
        <dbReference type="Pfam" id="PF08241"/>
    </source>
</evidence>
<reference evidence="2 3" key="1">
    <citation type="journal article" date="2010" name="Stand. Genomic Sci.">
        <title>Complete genome sequence of Desulfarculus baarsii type strain (2st14).</title>
        <authorList>
            <person name="Sun H."/>
            <person name="Spring S."/>
            <person name="Lapidus A."/>
            <person name="Davenport K."/>
            <person name="Del Rio T.G."/>
            <person name="Tice H."/>
            <person name="Nolan M."/>
            <person name="Copeland A."/>
            <person name="Cheng J.F."/>
            <person name="Lucas S."/>
            <person name="Tapia R."/>
            <person name="Goodwin L."/>
            <person name="Pitluck S."/>
            <person name="Ivanova N."/>
            <person name="Pagani I."/>
            <person name="Mavromatis K."/>
            <person name="Ovchinnikova G."/>
            <person name="Pati A."/>
            <person name="Chen A."/>
            <person name="Palaniappan K."/>
            <person name="Hauser L."/>
            <person name="Chang Y.J."/>
            <person name="Jeffries C.D."/>
            <person name="Detter J.C."/>
            <person name="Han C."/>
            <person name="Rohde M."/>
            <person name="Brambilla E."/>
            <person name="Goker M."/>
            <person name="Woyke T."/>
            <person name="Bristow J."/>
            <person name="Eisen J.A."/>
            <person name="Markowitz V."/>
            <person name="Hugenholtz P."/>
            <person name="Kyrpides N.C."/>
            <person name="Klenk H.P."/>
            <person name="Land M."/>
        </authorList>
    </citation>
    <scope>NUCLEOTIDE SEQUENCE [LARGE SCALE GENOMIC DNA]</scope>
    <source>
        <strain evidence="3">ATCC 33931 / DSM 2075 / LMG 7858 / VKM B-1802 / 2st14</strain>
    </source>
</reference>
<dbReference type="EMBL" id="CP002085">
    <property type="protein sequence ID" value="ADK84490.1"/>
    <property type="molecule type" value="Genomic_DNA"/>
</dbReference>
<dbReference type="GO" id="GO:0008757">
    <property type="term" value="F:S-adenosylmethionine-dependent methyltransferase activity"/>
    <property type="evidence" value="ECO:0007669"/>
    <property type="project" value="InterPro"/>
</dbReference>
<gene>
    <name evidence="2" type="ordered locus">Deba_1122</name>
</gene>
<dbReference type="Gene3D" id="3.40.50.150">
    <property type="entry name" value="Vaccinia Virus protein VP39"/>
    <property type="match status" value="1"/>
</dbReference>
<dbReference type="eggNOG" id="COG2226">
    <property type="taxonomic scope" value="Bacteria"/>
</dbReference>
<accession>E1QIR7</accession>
<evidence type="ECO:0000313" key="2">
    <source>
        <dbReference type="EMBL" id="ADK84490.1"/>
    </source>
</evidence>
<dbReference type="STRING" id="644282.Deba_1122"/>
<dbReference type="OrthoDB" id="5415907at2"/>
<dbReference type="InterPro" id="IPR013216">
    <property type="entry name" value="Methyltransf_11"/>
</dbReference>
<dbReference type="HOGENOM" id="CLU_081534_1_2_7"/>
<dbReference type="RefSeq" id="WP_013257944.1">
    <property type="nucleotide sequence ID" value="NC_014365.1"/>
</dbReference>
<dbReference type="AlphaFoldDB" id="E1QIR7"/>
<keyword evidence="3" id="KW-1185">Reference proteome</keyword>
<dbReference type="Pfam" id="PF08241">
    <property type="entry name" value="Methyltransf_11"/>
    <property type="match status" value="1"/>
</dbReference>
<dbReference type="PANTHER" id="PTHR43591">
    <property type="entry name" value="METHYLTRANSFERASE"/>
    <property type="match status" value="1"/>
</dbReference>
<dbReference type="InterPro" id="IPR029063">
    <property type="entry name" value="SAM-dependent_MTases_sf"/>
</dbReference>